<reference evidence="1 2" key="1">
    <citation type="journal article" date="2012" name="J. Bacteriol.">
        <title>Complete Genome Sequence of Paenibacillus mucilaginosus 3016, a Bacterium Functional as Microbial Fertilizer.</title>
        <authorList>
            <person name="Ma M."/>
            <person name="Wang Z."/>
            <person name="Li L."/>
            <person name="Jiang X."/>
            <person name="Guan D."/>
            <person name="Cao F."/>
            <person name="Chen H."/>
            <person name="Wang X."/>
            <person name="Shen D."/>
            <person name="Du B."/>
            <person name="Li J."/>
        </authorList>
    </citation>
    <scope>NUCLEOTIDE SEQUENCE [LARGE SCALE GENOMIC DNA]</scope>
    <source>
        <strain evidence="1 2">3016</strain>
    </source>
</reference>
<protein>
    <submittedName>
        <fullName evidence="1">Uncharacterized protein</fullName>
    </submittedName>
</protein>
<evidence type="ECO:0000313" key="1">
    <source>
        <dbReference type="EMBL" id="AFC32124.1"/>
    </source>
</evidence>
<sequence length="55" mass="6502">MKDGIKQRIMQIQSQMYVLQQEERELYTALSVLERQEQIDQEKGTEEKALEASTE</sequence>
<proteinExistence type="predicted"/>
<name>H6NDS5_9BACL</name>
<keyword evidence="2" id="KW-1185">Reference proteome</keyword>
<evidence type="ECO:0000313" key="2">
    <source>
        <dbReference type="Proteomes" id="UP000007523"/>
    </source>
</evidence>
<accession>H6NDS5</accession>
<dbReference type="EMBL" id="CP003235">
    <property type="protein sequence ID" value="AFC32124.1"/>
    <property type="molecule type" value="Genomic_DNA"/>
</dbReference>
<dbReference type="HOGENOM" id="CLU_3027991_0_0_9"/>
<gene>
    <name evidence="1" type="ORF">PM3016_5424</name>
</gene>
<dbReference type="Proteomes" id="UP000007523">
    <property type="component" value="Chromosome"/>
</dbReference>
<dbReference type="KEGG" id="pmq:PM3016_5424"/>
<dbReference type="STRING" id="1116391.PM3016_5424"/>
<dbReference type="AlphaFoldDB" id="H6NDS5"/>
<organism evidence="1 2">
    <name type="scientific">Paenibacillus mucilaginosus 3016</name>
    <dbReference type="NCBI Taxonomy" id="1116391"/>
    <lineage>
        <taxon>Bacteria</taxon>
        <taxon>Bacillati</taxon>
        <taxon>Bacillota</taxon>
        <taxon>Bacilli</taxon>
        <taxon>Bacillales</taxon>
        <taxon>Paenibacillaceae</taxon>
        <taxon>Paenibacillus</taxon>
    </lineage>
</organism>
<dbReference type="RefSeq" id="WP_014371560.1">
    <property type="nucleotide sequence ID" value="NC_016935.1"/>
</dbReference>